<proteinExistence type="predicted"/>
<dbReference type="AlphaFoldDB" id="A0A6J8EDY4"/>
<keyword evidence="3" id="KW-1185">Reference proteome</keyword>
<evidence type="ECO:0000313" key="3">
    <source>
        <dbReference type="Proteomes" id="UP000507470"/>
    </source>
</evidence>
<keyword evidence="1" id="KW-0812">Transmembrane</keyword>
<dbReference type="Proteomes" id="UP000507470">
    <property type="component" value="Unassembled WGS sequence"/>
</dbReference>
<keyword evidence="1" id="KW-0472">Membrane</keyword>
<evidence type="ECO:0000256" key="1">
    <source>
        <dbReference type="SAM" id="Phobius"/>
    </source>
</evidence>
<organism evidence="2 3">
    <name type="scientific">Mytilus coruscus</name>
    <name type="common">Sea mussel</name>
    <dbReference type="NCBI Taxonomy" id="42192"/>
    <lineage>
        <taxon>Eukaryota</taxon>
        <taxon>Metazoa</taxon>
        <taxon>Spiralia</taxon>
        <taxon>Lophotrochozoa</taxon>
        <taxon>Mollusca</taxon>
        <taxon>Bivalvia</taxon>
        <taxon>Autobranchia</taxon>
        <taxon>Pteriomorphia</taxon>
        <taxon>Mytilida</taxon>
        <taxon>Mytiloidea</taxon>
        <taxon>Mytilidae</taxon>
        <taxon>Mytilinae</taxon>
        <taxon>Mytilus</taxon>
    </lineage>
</organism>
<name>A0A6J8EDY4_MYTCO</name>
<sequence>MERPGHKVVINGNNFDTTQCLSDRYQPFRFITTQGSDCEFKKEMCNSEGQVVYNNGSVQRDRRCRCDHTKGYSFVKSPKSPRKDVCSCNPTFQDCSCYLTRCRKGYILSPDLPKTELLKVYIGALSCIFVLLGVFGVFYCCNRQVKDISSQPEKVISNIIPTGTNHTKPDVIEMDESLYETIDESKLHTVRIHTVNNSTLGLNEDVYSSTDDDDDRSSYLNPYNSLLKEPSDYHTYEKI</sequence>
<reference evidence="2 3" key="1">
    <citation type="submission" date="2020-06" db="EMBL/GenBank/DDBJ databases">
        <authorList>
            <person name="Li R."/>
            <person name="Bekaert M."/>
        </authorList>
    </citation>
    <scope>NUCLEOTIDE SEQUENCE [LARGE SCALE GENOMIC DNA]</scope>
    <source>
        <strain evidence="3">wild</strain>
    </source>
</reference>
<dbReference type="EMBL" id="CACVKT020008919">
    <property type="protein sequence ID" value="CAC5418447.1"/>
    <property type="molecule type" value="Genomic_DNA"/>
</dbReference>
<keyword evidence="1" id="KW-1133">Transmembrane helix</keyword>
<protein>
    <submittedName>
        <fullName evidence="2">Uncharacterized protein</fullName>
    </submittedName>
</protein>
<feature type="transmembrane region" description="Helical" evidence="1">
    <location>
        <begin position="120"/>
        <end position="141"/>
    </location>
</feature>
<accession>A0A6J8EDY4</accession>
<gene>
    <name evidence="2" type="ORF">MCOR_50883</name>
</gene>
<evidence type="ECO:0000313" key="2">
    <source>
        <dbReference type="EMBL" id="CAC5418447.1"/>
    </source>
</evidence>
<dbReference type="OrthoDB" id="10326910at2759"/>